<reference evidence="2" key="1">
    <citation type="journal article" date="2023" name="Genome Biol. Evol.">
        <title>Long-read-based Genome Assembly of Drosophila gunungcola Reveals Fewer Chemosensory Genes in Flower-breeding Species.</title>
        <authorList>
            <person name="Negi A."/>
            <person name="Liao B.Y."/>
            <person name="Yeh S.D."/>
        </authorList>
    </citation>
    <scope>NUCLEOTIDE SEQUENCE</scope>
    <source>
        <strain evidence="2">Sukarami</strain>
    </source>
</reference>
<feature type="transmembrane region" description="Helical" evidence="1">
    <location>
        <begin position="309"/>
        <end position="327"/>
    </location>
</feature>
<feature type="transmembrane region" description="Helical" evidence="1">
    <location>
        <begin position="185"/>
        <end position="204"/>
    </location>
</feature>
<evidence type="ECO:0000313" key="2">
    <source>
        <dbReference type="EMBL" id="KAI8043780.1"/>
    </source>
</evidence>
<keyword evidence="1" id="KW-0472">Membrane</keyword>
<protein>
    <submittedName>
        <fullName evidence="2">Uncharacterized protein</fullName>
    </submittedName>
</protein>
<evidence type="ECO:0000313" key="3">
    <source>
        <dbReference type="Proteomes" id="UP001059596"/>
    </source>
</evidence>
<feature type="transmembrane region" description="Helical" evidence="1">
    <location>
        <begin position="256"/>
        <end position="277"/>
    </location>
</feature>
<gene>
    <name evidence="2" type="ORF">M5D96_005118</name>
</gene>
<keyword evidence="3" id="KW-1185">Reference proteome</keyword>
<accession>A0A9P9YV82</accession>
<comment type="caution">
    <text evidence="2">The sequence shown here is derived from an EMBL/GenBank/DDBJ whole genome shotgun (WGS) entry which is preliminary data.</text>
</comment>
<feature type="transmembrane region" description="Helical" evidence="1">
    <location>
        <begin position="360"/>
        <end position="381"/>
    </location>
</feature>
<proteinExistence type="predicted"/>
<keyword evidence="1" id="KW-1133">Transmembrane helix</keyword>
<feature type="transmembrane region" description="Helical" evidence="1">
    <location>
        <begin position="157"/>
        <end position="178"/>
    </location>
</feature>
<keyword evidence="1" id="KW-0812">Transmembrane</keyword>
<sequence>MFGGSLRNYWMLRPPFLQLLNFPSHQQQEQIPRQVVQFECPPGHRLSLRPRRLRSPAAVPDGEGAIAQVPRNGPSTEALILTKIIPPNEDLMMAGFICAMVSLLFLFFLCLGAKLRKFYWFSFILAVLFAEFAGLGVILVLLDRTWLPKIVLPGEAAMLLLLVVFSVASVFVMTMFIFTDNWIYGTVYFFIMAIMLVPTCLYHSQVVHGRRFRLPVHEFVICAVHDFDGMDNIYHQDSVRATVMELDPMTQFIRSIYSQGLIIIFATVGAWLLLLVTNVHLHRYLPFPVYVLAITIFLTMIAYGSPWKWIMVSLVVLCTTVLGCSIIDKLSTLNISLVMLGVALIILVLNFSGAKCPLEFLPGGVCSTLLMLALLLALIVAQFNHGRLDIVEVMPREHLMICTLTLYLHTMMFFCCVCYFVLVTERKASTEPTTVTETDRKL</sequence>
<feature type="transmembrane region" description="Helical" evidence="1">
    <location>
        <begin position="118"/>
        <end position="142"/>
    </location>
</feature>
<feature type="transmembrane region" description="Helical" evidence="1">
    <location>
        <begin position="91"/>
        <end position="111"/>
    </location>
</feature>
<evidence type="ECO:0000256" key="1">
    <source>
        <dbReference type="SAM" id="Phobius"/>
    </source>
</evidence>
<organism evidence="2 3">
    <name type="scientific">Drosophila gunungcola</name>
    <name type="common">fruit fly</name>
    <dbReference type="NCBI Taxonomy" id="103775"/>
    <lineage>
        <taxon>Eukaryota</taxon>
        <taxon>Metazoa</taxon>
        <taxon>Ecdysozoa</taxon>
        <taxon>Arthropoda</taxon>
        <taxon>Hexapoda</taxon>
        <taxon>Insecta</taxon>
        <taxon>Pterygota</taxon>
        <taxon>Neoptera</taxon>
        <taxon>Endopterygota</taxon>
        <taxon>Diptera</taxon>
        <taxon>Brachycera</taxon>
        <taxon>Muscomorpha</taxon>
        <taxon>Ephydroidea</taxon>
        <taxon>Drosophilidae</taxon>
        <taxon>Drosophila</taxon>
        <taxon>Sophophora</taxon>
    </lineage>
</organism>
<name>A0A9P9YV82_9MUSC</name>
<feature type="transmembrane region" description="Helical" evidence="1">
    <location>
        <begin position="334"/>
        <end position="354"/>
    </location>
</feature>
<dbReference type="AlphaFoldDB" id="A0A9P9YV82"/>
<dbReference type="EMBL" id="JAMKOV010000002">
    <property type="protein sequence ID" value="KAI8043780.1"/>
    <property type="molecule type" value="Genomic_DNA"/>
</dbReference>
<dbReference type="Proteomes" id="UP001059596">
    <property type="component" value="Unassembled WGS sequence"/>
</dbReference>
<feature type="transmembrane region" description="Helical" evidence="1">
    <location>
        <begin position="284"/>
        <end position="303"/>
    </location>
</feature>
<feature type="transmembrane region" description="Helical" evidence="1">
    <location>
        <begin position="401"/>
        <end position="422"/>
    </location>
</feature>